<evidence type="ECO:0000256" key="2">
    <source>
        <dbReference type="ARBA" id="ARBA00010141"/>
    </source>
</evidence>
<organism evidence="11 12">
    <name type="scientific">Actinoallomurus liliacearum</name>
    <dbReference type="NCBI Taxonomy" id="1080073"/>
    <lineage>
        <taxon>Bacteria</taxon>
        <taxon>Bacillati</taxon>
        <taxon>Actinomycetota</taxon>
        <taxon>Actinomycetes</taxon>
        <taxon>Streptosporangiales</taxon>
        <taxon>Thermomonosporaceae</taxon>
        <taxon>Actinoallomurus</taxon>
    </lineage>
</organism>
<dbReference type="SUPFAM" id="SSF56327">
    <property type="entry name" value="LDH C-terminal domain-like"/>
    <property type="match status" value="1"/>
</dbReference>
<dbReference type="InterPro" id="IPR053715">
    <property type="entry name" value="GH4_Enzyme_sf"/>
</dbReference>
<dbReference type="PANTHER" id="PTHR32092">
    <property type="entry name" value="6-PHOSPHO-BETA-GLUCOSIDASE-RELATED"/>
    <property type="match status" value="1"/>
</dbReference>
<protein>
    <submittedName>
        <fullName evidence="11">Alpha-glucosidase/alpha-galactosidase</fullName>
    </submittedName>
</protein>
<reference evidence="12" key="1">
    <citation type="journal article" date="2019" name="Int. J. Syst. Evol. Microbiol.">
        <title>The Global Catalogue of Microorganisms (GCM) 10K type strain sequencing project: providing services to taxonomists for standard genome sequencing and annotation.</title>
        <authorList>
            <consortium name="The Broad Institute Genomics Platform"/>
            <consortium name="The Broad Institute Genome Sequencing Center for Infectious Disease"/>
            <person name="Wu L."/>
            <person name="Ma J."/>
        </authorList>
    </citation>
    <scope>NUCLEOTIDE SEQUENCE [LARGE SCALE GENOMIC DNA]</scope>
    <source>
        <strain evidence="12">JCM 17938</strain>
    </source>
</reference>
<keyword evidence="12" id="KW-1185">Reference proteome</keyword>
<evidence type="ECO:0000256" key="6">
    <source>
        <dbReference type="ARBA" id="ARBA00023211"/>
    </source>
</evidence>
<evidence type="ECO:0000256" key="1">
    <source>
        <dbReference type="ARBA" id="ARBA00001936"/>
    </source>
</evidence>
<dbReference type="PANTHER" id="PTHR32092:SF6">
    <property type="entry name" value="ALPHA-GALACTOSIDASE"/>
    <property type="match status" value="1"/>
</dbReference>
<evidence type="ECO:0000256" key="4">
    <source>
        <dbReference type="ARBA" id="ARBA00022801"/>
    </source>
</evidence>
<dbReference type="InterPro" id="IPR001088">
    <property type="entry name" value="Glyco_hydro_4"/>
</dbReference>
<dbReference type="Gene3D" id="3.90.1820.10">
    <property type="entry name" value="AglA-like glucosidase"/>
    <property type="match status" value="1"/>
</dbReference>
<name>A0ABP8TTN1_9ACTN</name>
<keyword evidence="7" id="KW-0119">Carbohydrate metabolism</keyword>
<dbReference type="InterPro" id="IPR022616">
    <property type="entry name" value="Glyco_hydro_4_C"/>
</dbReference>
<evidence type="ECO:0000256" key="9">
    <source>
        <dbReference type="RuleBase" id="RU361152"/>
    </source>
</evidence>
<sequence>MSPSIRIAFIGAGSVEFTQQLLRDILSFPELADVRLALHDIDPERLSVAEALARRTAERFGAKPEIVAELDRRAALDGSDVVVNMVAVGGHRATTIDFEVPAQFGLRQTIGDTLGIGGIFRALRTFPLLEGLAADMAAVCPNAWLLNYTNPMAMNLQYLATVAPRLKAAGLCHSVYWTVRGLSDIVGVPHEEVDFLSAGVNHQAWILRWEHRGRDLYPALDAAIERDPELRRRVRVDMYRRLGYYPTETSEHSSEYVPFYLRHPAEIERLRIPVGDYLGISAGNVAEYESIRERLAAGLNPEPREEEDATEYAPQVIHSLVTGTLRSIQVTTANTGLITNLPAGAGVEVPATVDRLGVHPHGVGALPPQLAALNRSFLNVVELVVAAAVEGDPRHIRHAAMSDPAAAAALTVDQIWELCDAMVAAHGDALPPALRAQVSPGSR</sequence>
<dbReference type="Pfam" id="PF11975">
    <property type="entry name" value="Glyco_hydro_4C"/>
    <property type="match status" value="1"/>
</dbReference>
<evidence type="ECO:0000256" key="8">
    <source>
        <dbReference type="ARBA" id="ARBA00023295"/>
    </source>
</evidence>
<dbReference type="RefSeq" id="WP_345362740.1">
    <property type="nucleotide sequence ID" value="NZ_BAABHJ010000026.1"/>
</dbReference>
<evidence type="ECO:0000256" key="7">
    <source>
        <dbReference type="ARBA" id="ARBA00023277"/>
    </source>
</evidence>
<dbReference type="InterPro" id="IPR036291">
    <property type="entry name" value="NAD(P)-bd_dom_sf"/>
</dbReference>
<dbReference type="SUPFAM" id="SSF51735">
    <property type="entry name" value="NAD(P)-binding Rossmann-fold domains"/>
    <property type="match status" value="1"/>
</dbReference>
<evidence type="ECO:0000256" key="3">
    <source>
        <dbReference type="ARBA" id="ARBA00022723"/>
    </source>
</evidence>
<evidence type="ECO:0000313" key="12">
    <source>
        <dbReference type="Proteomes" id="UP001500212"/>
    </source>
</evidence>
<dbReference type="InterPro" id="IPR015955">
    <property type="entry name" value="Lactate_DH/Glyco_Ohase_4_C"/>
</dbReference>
<dbReference type="NCBIfam" id="NF011657">
    <property type="entry name" value="PRK15076.1"/>
    <property type="match status" value="1"/>
</dbReference>
<evidence type="ECO:0000313" key="11">
    <source>
        <dbReference type="EMBL" id="GAA4614404.1"/>
    </source>
</evidence>
<keyword evidence="4 9" id="KW-0378">Hydrolase</keyword>
<dbReference type="EMBL" id="BAABHJ010000026">
    <property type="protein sequence ID" value="GAA4614404.1"/>
    <property type="molecule type" value="Genomic_DNA"/>
</dbReference>
<proteinExistence type="inferred from homology"/>
<keyword evidence="5 9" id="KW-0520">NAD</keyword>
<dbReference type="Proteomes" id="UP001500212">
    <property type="component" value="Unassembled WGS sequence"/>
</dbReference>
<keyword evidence="6" id="KW-0464">Manganese</keyword>
<feature type="domain" description="Glycosyl hydrolase family 4 C-terminal" evidence="10">
    <location>
        <begin position="198"/>
        <end position="405"/>
    </location>
</feature>
<comment type="cofactor">
    <cofactor evidence="9">
        <name>NAD(+)</name>
        <dbReference type="ChEBI" id="CHEBI:57540"/>
    </cofactor>
    <text evidence="9">Binds 1 NAD(+) per subunit.</text>
</comment>
<evidence type="ECO:0000259" key="10">
    <source>
        <dbReference type="Pfam" id="PF11975"/>
    </source>
</evidence>
<dbReference type="Pfam" id="PF02056">
    <property type="entry name" value="Glyco_hydro_4"/>
    <property type="match status" value="1"/>
</dbReference>
<keyword evidence="3" id="KW-0479">Metal-binding</keyword>
<dbReference type="CDD" id="cd05297">
    <property type="entry name" value="GH4_alpha_glucosidase_galactosidase"/>
    <property type="match status" value="1"/>
</dbReference>
<dbReference type="PRINTS" id="PR00732">
    <property type="entry name" value="GLHYDRLASE4"/>
</dbReference>
<evidence type="ECO:0000256" key="5">
    <source>
        <dbReference type="ARBA" id="ARBA00023027"/>
    </source>
</evidence>
<comment type="cofactor">
    <cofactor evidence="1">
        <name>Mn(2+)</name>
        <dbReference type="ChEBI" id="CHEBI:29035"/>
    </cofactor>
</comment>
<accession>A0ABP8TTN1</accession>
<gene>
    <name evidence="11" type="ORF">GCM10023195_62820</name>
</gene>
<comment type="similarity">
    <text evidence="2 9">Belongs to the glycosyl hydrolase 4 family.</text>
</comment>
<keyword evidence="8 9" id="KW-0326">Glycosidase</keyword>
<comment type="caution">
    <text evidence="11">The sequence shown here is derived from an EMBL/GenBank/DDBJ whole genome shotgun (WGS) entry which is preliminary data.</text>
</comment>